<dbReference type="PANTHER" id="PTHR13194:SF18">
    <property type="entry name" value="COMPLEX I INTERMEDIATE-ASSOCIATED PROTEIN 30, MITOCHONDRIAL"/>
    <property type="match status" value="1"/>
</dbReference>
<dbReference type="KEGG" id="lgi:LOTGIDRAFT_95635"/>
<evidence type="ECO:0000313" key="7">
    <source>
        <dbReference type="Proteomes" id="UP000030746"/>
    </source>
</evidence>
<dbReference type="GO" id="GO:0032981">
    <property type="term" value="P:mitochondrial respiratory chain complex I assembly"/>
    <property type="evidence" value="ECO:0007669"/>
    <property type="project" value="TreeGrafter"/>
</dbReference>
<protein>
    <recommendedName>
        <fullName evidence="5">NADH:ubiquinone oxidoreductase intermediate-associated protein 30 domain-containing protein</fullName>
    </recommendedName>
</protein>
<feature type="non-terminal residue" evidence="6">
    <location>
        <position position="224"/>
    </location>
</feature>
<dbReference type="Proteomes" id="UP000030746">
    <property type="component" value="Unassembled WGS sequence"/>
</dbReference>
<dbReference type="GeneID" id="20253062"/>
<dbReference type="STRING" id="225164.V4CHL1"/>
<comment type="similarity">
    <text evidence="2">Belongs to the CIA30 family.</text>
</comment>
<reference evidence="6 7" key="1">
    <citation type="journal article" date="2013" name="Nature">
        <title>Insights into bilaterian evolution from three spiralian genomes.</title>
        <authorList>
            <person name="Simakov O."/>
            <person name="Marletaz F."/>
            <person name="Cho S.J."/>
            <person name="Edsinger-Gonzales E."/>
            <person name="Havlak P."/>
            <person name="Hellsten U."/>
            <person name="Kuo D.H."/>
            <person name="Larsson T."/>
            <person name="Lv J."/>
            <person name="Arendt D."/>
            <person name="Savage R."/>
            <person name="Osoegawa K."/>
            <person name="de Jong P."/>
            <person name="Grimwood J."/>
            <person name="Chapman J.A."/>
            <person name="Shapiro H."/>
            <person name="Aerts A."/>
            <person name="Otillar R.P."/>
            <person name="Terry A.Y."/>
            <person name="Boore J.L."/>
            <person name="Grigoriev I.V."/>
            <person name="Lindberg D.R."/>
            <person name="Seaver E.C."/>
            <person name="Weisblat D.A."/>
            <person name="Putnam N.H."/>
            <person name="Rokhsar D.S."/>
        </authorList>
    </citation>
    <scope>NUCLEOTIDE SEQUENCE [LARGE SCALE GENOMIC DNA]</scope>
</reference>
<dbReference type="SUPFAM" id="SSF49785">
    <property type="entry name" value="Galactose-binding domain-like"/>
    <property type="match status" value="1"/>
</dbReference>
<proteinExistence type="inferred from homology"/>
<dbReference type="AlphaFoldDB" id="V4CHL1"/>
<comment type="subcellular location">
    <subcellularLocation>
        <location evidence="1">Mitochondrion</location>
    </subcellularLocation>
</comment>
<evidence type="ECO:0000256" key="1">
    <source>
        <dbReference type="ARBA" id="ARBA00004173"/>
    </source>
</evidence>
<evidence type="ECO:0000313" key="6">
    <source>
        <dbReference type="EMBL" id="ESP01620.1"/>
    </source>
</evidence>
<organism evidence="6 7">
    <name type="scientific">Lottia gigantea</name>
    <name type="common">Giant owl limpet</name>
    <dbReference type="NCBI Taxonomy" id="225164"/>
    <lineage>
        <taxon>Eukaryota</taxon>
        <taxon>Metazoa</taxon>
        <taxon>Spiralia</taxon>
        <taxon>Lophotrochozoa</taxon>
        <taxon>Mollusca</taxon>
        <taxon>Gastropoda</taxon>
        <taxon>Patellogastropoda</taxon>
        <taxon>Lottioidea</taxon>
        <taxon>Lottiidae</taxon>
        <taxon>Lottia</taxon>
    </lineage>
</organism>
<dbReference type="CTD" id="20253062"/>
<dbReference type="OMA" id="KRTGYAN"/>
<dbReference type="InterPro" id="IPR013857">
    <property type="entry name" value="NADH-UbQ_OxRdtase-assoc_prot30"/>
</dbReference>
<dbReference type="InterPro" id="IPR008979">
    <property type="entry name" value="Galactose-bd-like_sf"/>
</dbReference>
<evidence type="ECO:0000259" key="5">
    <source>
        <dbReference type="Pfam" id="PF08547"/>
    </source>
</evidence>
<name>V4CHL1_LOTGI</name>
<feature type="domain" description="NADH:ubiquinone oxidoreductase intermediate-associated protein 30" evidence="5">
    <location>
        <begin position="33"/>
        <end position="204"/>
    </location>
</feature>
<dbReference type="GO" id="GO:0005739">
    <property type="term" value="C:mitochondrion"/>
    <property type="evidence" value="ECO:0007669"/>
    <property type="project" value="UniProtKB-SubCell"/>
</dbReference>
<dbReference type="GO" id="GO:0051082">
    <property type="term" value="F:unfolded protein binding"/>
    <property type="evidence" value="ECO:0007669"/>
    <property type="project" value="TreeGrafter"/>
</dbReference>
<dbReference type="HOGENOM" id="CLU_059028_2_2_1"/>
<sequence length="224" mass="26163">LKQEVEIFRNKLTHMLNFDIRFNIKNGDFENIWKFHDPETIDKWIVTSDKDNIEGMSKAHFQFSENKTGVFHGYLNTETVKDGFNRYAGYCNIRSPGNYESGFDVYDFDPFNTLLLKVRGDGRNYLLTIGQQKFYDVQNHDLYCYPLHTRGGPYWQTVMIPFSKFFLTSKGRLQDKQEPLNGSRVSNIGISCQDGFDGPFHLEIDSIALLYDSSQISEFDYETY</sequence>
<keyword evidence="4" id="KW-0143">Chaperone</keyword>
<evidence type="ECO:0000256" key="2">
    <source>
        <dbReference type="ARBA" id="ARBA00007884"/>
    </source>
</evidence>
<dbReference type="EMBL" id="KB200454">
    <property type="protein sequence ID" value="ESP01620.1"/>
    <property type="molecule type" value="Genomic_DNA"/>
</dbReference>
<gene>
    <name evidence="6" type="ORF">LOTGIDRAFT_95635</name>
</gene>
<dbReference type="PANTHER" id="PTHR13194">
    <property type="entry name" value="COMPLEX I INTERMEDIATE-ASSOCIATED PROTEIN 30"/>
    <property type="match status" value="1"/>
</dbReference>
<evidence type="ECO:0000256" key="4">
    <source>
        <dbReference type="ARBA" id="ARBA00023186"/>
    </source>
</evidence>
<feature type="non-terminal residue" evidence="6">
    <location>
        <position position="1"/>
    </location>
</feature>
<dbReference type="GO" id="GO:0006120">
    <property type="term" value="P:mitochondrial electron transport, NADH to ubiquinone"/>
    <property type="evidence" value="ECO:0007669"/>
    <property type="project" value="TreeGrafter"/>
</dbReference>
<dbReference type="RefSeq" id="XP_009047704.1">
    <property type="nucleotide sequence ID" value="XM_009049456.1"/>
</dbReference>
<keyword evidence="7" id="KW-1185">Reference proteome</keyword>
<dbReference type="InterPro" id="IPR039131">
    <property type="entry name" value="NDUFAF1"/>
</dbReference>
<dbReference type="Pfam" id="PF08547">
    <property type="entry name" value="CIA30"/>
    <property type="match status" value="1"/>
</dbReference>
<dbReference type="OrthoDB" id="42561at2759"/>
<evidence type="ECO:0000256" key="3">
    <source>
        <dbReference type="ARBA" id="ARBA00023128"/>
    </source>
</evidence>
<accession>V4CHL1</accession>
<keyword evidence="3" id="KW-0496">Mitochondrion</keyword>